<keyword evidence="1" id="KW-0812">Transmembrane</keyword>
<dbReference type="Proteomes" id="UP000001681">
    <property type="component" value="Chromosome"/>
</dbReference>
<keyword evidence="3" id="KW-1185">Reference proteome</keyword>
<protein>
    <recommendedName>
        <fullName evidence="4">DUF2178 domain-containing protein</fullName>
    </recommendedName>
</protein>
<dbReference type="EMBL" id="CP001022">
    <property type="protein sequence ID" value="ACB60958.1"/>
    <property type="molecule type" value="Genomic_DNA"/>
</dbReference>
<feature type="transmembrane region" description="Helical" evidence="1">
    <location>
        <begin position="81"/>
        <end position="98"/>
    </location>
</feature>
<feature type="transmembrane region" description="Helical" evidence="1">
    <location>
        <begin position="20"/>
        <end position="37"/>
    </location>
</feature>
<evidence type="ECO:0000256" key="1">
    <source>
        <dbReference type="SAM" id="Phobius"/>
    </source>
</evidence>
<feature type="transmembrane region" description="Helical" evidence="1">
    <location>
        <begin position="43"/>
        <end position="60"/>
    </location>
</feature>
<gene>
    <name evidence="2" type="ordered locus">Exig_1498</name>
</gene>
<name>B1YGF4_EXIS2</name>
<dbReference type="KEGG" id="esi:Exig_1498"/>
<keyword evidence="1" id="KW-1133">Transmembrane helix</keyword>
<evidence type="ECO:0008006" key="4">
    <source>
        <dbReference type="Google" id="ProtNLM"/>
    </source>
</evidence>
<evidence type="ECO:0000313" key="2">
    <source>
        <dbReference type="EMBL" id="ACB60958.1"/>
    </source>
</evidence>
<reference evidence="2 3" key="2">
    <citation type="journal article" date="2008" name="BMC Genomics">
        <title>Architecture of thermal adaptation in an Exiguobacterium sibiricum strain isolated from 3 million year old permafrost: a genome and transcriptome approach.</title>
        <authorList>
            <person name="Rodrigues D.F."/>
            <person name="Ivanova N."/>
            <person name="He Z."/>
            <person name="Huebner M."/>
            <person name="Zhou J."/>
            <person name="Tiedje J.M."/>
        </authorList>
    </citation>
    <scope>NUCLEOTIDE SEQUENCE [LARGE SCALE GENOMIC DNA]</scope>
    <source>
        <strain evidence="3">DSM 17290 / CIP 109462 / JCM 13490 / 255-15</strain>
    </source>
</reference>
<organism evidence="2 3">
    <name type="scientific">Exiguobacterium sibiricum (strain DSM 17290 / CCUG 55495 / CIP 109462 / JCM 13490 / 255-15)</name>
    <dbReference type="NCBI Taxonomy" id="262543"/>
    <lineage>
        <taxon>Bacteria</taxon>
        <taxon>Bacillati</taxon>
        <taxon>Bacillota</taxon>
        <taxon>Bacilli</taxon>
        <taxon>Bacillales</taxon>
        <taxon>Bacillales Family XII. Incertae Sedis</taxon>
        <taxon>Exiguobacterium</taxon>
    </lineage>
</organism>
<dbReference type="HOGENOM" id="CLU_1783962_0_0_9"/>
<dbReference type="RefSeq" id="WP_012370379.1">
    <property type="nucleotide sequence ID" value="NC_010556.1"/>
</dbReference>
<keyword evidence="1" id="KW-0472">Membrane</keyword>
<feature type="transmembrane region" description="Helical" evidence="1">
    <location>
        <begin position="110"/>
        <end position="127"/>
    </location>
</feature>
<evidence type="ECO:0000313" key="3">
    <source>
        <dbReference type="Proteomes" id="UP000001681"/>
    </source>
</evidence>
<reference evidence="3" key="3">
    <citation type="submission" date="2008-04" db="EMBL/GenBank/DDBJ databases">
        <title>Complete sequence of chromosome of Exiguobacterium sibiricum 255-15.</title>
        <authorList>
            <consortium name="US DOE Joint Genome Institute"/>
            <person name="Copeland A."/>
            <person name="Lucas S."/>
            <person name="Lapidus A."/>
            <person name="Glavina del Rio T."/>
            <person name="Dalin E."/>
            <person name="Tice H."/>
            <person name="Bruce D."/>
            <person name="Goodwin L."/>
            <person name="Pitluck S."/>
            <person name="Kiss H."/>
            <person name="Chertkov O."/>
            <person name="Monk C."/>
            <person name="Brettin T."/>
            <person name="Detter J.C."/>
            <person name="Han C."/>
            <person name="Kuske C.R."/>
            <person name="Schmutz J."/>
            <person name="Larimer F."/>
            <person name="Land M."/>
            <person name="Hauser L."/>
            <person name="Kyrpides N."/>
            <person name="Mikhailova N."/>
            <person name="Vishnivetskaya T."/>
            <person name="Rodrigues D.F."/>
            <person name="Gilichinsky D."/>
            <person name="Tiedje J."/>
            <person name="Richardson P."/>
        </authorList>
    </citation>
    <scope>NUCLEOTIDE SEQUENCE [LARGE SCALE GENOMIC DNA]</scope>
    <source>
        <strain evidence="3">DSM 17290 / CIP 109462 / JCM 13490 / 255-15</strain>
    </source>
</reference>
<dbReference type="AlphaFoldDB" id="B1YGF4"/>
<reference evidence="2 3" key="1">
    <citation type="journal article" date="2006" name="Extremophiles">
        <title>Characterization of Exiguobacterium isolates from the Siberian permafrost. Description of Exiguobacterium sibiricum sp. nov.</title>
        <authorList>
            <person name="Rodrigues D.F."/>
            <person name="Goris J."/>
            <person name="Vishnivetskaya T."/>
            <person name="Gilichinsky D."/>
            <person name="Thomashow M.F."/>
            <person name="Tiedje J.M."/>
        </authorList>
    </citation>
    <scope>NUCLEOTIDE SEQUENCE [LARGE SCALE GENOMIC DNA]</scope>
    <source>
        <strain evidence="3">DSM 17290 / CIP 109462 / JCM 13490 / 255-15</strain>
    </source>
</reference>
<proteinExistence type="predicted"/>
<accession>B1YGF4</accession>
<dbReference type="STRING" id="262543.Exig_1498"/>
<dbReference type="OrthoDB" id="2353214at2"/>
<sequence>MNKQERIQTIQTIRKRTKPARILSAVVTGGAFLAAHFFDQSIWSMLVLICALAVSGVMLGRESFEISRLSDSTRAKRLIRLRSIMGFGIISLMLLMIVTTELRDDTDMALLYVAGFMLIGIVIEIVLEYRIHRADPEQPMSKEYR</sequence>